<proteinExistence type="predicted"/>
<sequence>MSMDDKPRSGRPSNVEKIRHLVLADRRLTIYQLSVSSELSWSSFVPRALTDNQKERRVETWRALKQQLKSDPNFLSKIVTDDETWCYGYDPETKQQSSQWKTPSSLRPKMSSSQIKHRNNADLFF</sequence>
<evidence type="ECO:0000313" key="3">
    <source>
        <dbReference type="Proteomes" id="UP001152888"/>
    </source>
</evidence>
<gene>
    <name evidence="2" type="ORF">ACAOBT_LOCUS32914</name>
</gene>
<dbReference type="PANTHER" id="PTHR46060">
    <property type="entry name" value="MARINER MOS1 TRANSPOSASE-LIKE PROTEIN"/>
    <property type="match status" value="1"/>
</dbReference>
<reference evidence="2" key="1">
    <citation type="submission" date="2022-03" db="EMBL/GenBank/DDBJ databases">
        <authorList>
            <person name="Sayadi A."/>
        </authorList>
    </citation>
    <scope>NUCLEOTIDE SEQUENCE</scope>
</reference>
<accession>A0A9P0Q6I9</accession>
<dbReference type="PANTHER" id="PTHR46060:SF1">
    <property type="entry name" value="MARINER MOS1 TRANSPOSASE-LIKE PROTEIN"/>
    <property type="match status" value="1"/>
</dbReference>
<dbReference type="InterPro" id="IPR036397">
    <property type="entry name" value="RNaseH_sf"/>
</dbReference>
<dbReference type="OrthoDB" id="6760456at2759"/>
<comment type="caution">
    <text evidence="2">The sequence shown here is derived from an EMBL/GenBank/DDBJ whole genome shotgun (WGS) entry which is preliminary data.</text>
</comment>
<dbReference type="InterPro" id="IPR052709">
    <property type="entry name" value="Transposase-MT_Hybrid"/>
</dbReference>
<evidence type="ECO:0000313" key="2">
    <source>
        <dbReference type="EMBL" id="CAH2012579.1"/>
    </source>
</evidence>
<evidence type="ECO:0000256" key="1">
    <source>
        <dbReference type="SAM" id="MobiDB-lite"/>
    </source>
</evidence>
<keyword evidence="3" id="KW-1185">Reference proteome</keyword>
<dbReference type="Proteomes" id="UP001152888">
    <property type="component" value="Unassembled WGS sequence"/>
</dbReference>
<protein>
    <recommendedName>
        <fullName evidence="4">Transposase</fullName>
    </recommendedName>
</protein>
<organism evidence="2 3">
    <name type="scientific">Acanthoscelides obtectus</name>
    <name type="common">Bean weevil</name>
    <name type="synonym">Bruchus obtectus</name>
    <dbReference type="NCBI Taxonomy" id="200917"/>
    <lineage>
        <taxon>Eukaryota</taxon>
        <taxon>Metazoa</taxon>
        <taxon>Ecdysozoa</taxon>
        <taxon>Arthropoda</taxon>
        <taxon>Hexapoda</taxon>
        <taxon>Insecta</taxon>
        <taxon>Pterygota</taxon>
        <taxon>Neoptera</taxon>
        <taxon>Endopterygota</taxon>
        <taxon>Coleoptera</taxon>
        <taxon>Polyphaga</taxon>
        <taxon>Cucujiformia</taxon>
        <taxon>Chrysomeloidea</taxon>
        <taxon>Chrysomelidae</taxon>
        <taxon>Bruchinae</taxon>
        <taxon>Bruchini</taxon>
        <taxon>Acanthoscelides</taxon>
    </lineage>
</organism>
<dbReference type="GO" id="GO:0003676">
    <property type="term" value="F:nucleic acid binding"/>
    <property type="evidence" value="ECO:0007669"/>
    <property type="project" value="InterPro"/>
</dbReference>
<dbReference type="Gene3D" id="3.30.420.10">
    <property type="entry name" value="Ribonuclease H-like superfamily/Ribonuclease H"/>
    <property type="match status" value="1"/>
</dbReference>
<feature type="compositionally biased region" description="Polar residues" evidence="1">
    <location>
        <begin position="94"/>
        <end position="113"/>
    </location>
</feature>
<dbReference type="AlphaFoldDB" id="A0A9P0Q6I9"/>
<dbReference type="EMBL" id="CAKOFQ010008195">
    <property type="protein sequence ID" value="CAH2012579.1"/>
    <property type="molecule type" value="Genomic_DNA"/>
</dbReference>
<name>A0A9P0Q6I9_ACAOB</name>
<evidence type="ECO:0008006" key="4">
    <source>
        <dbReference type="Google" id="ProtNLM"/>
    </source>
</evidence>
<feature type="region of interest" description="Disordered" evidence="1">
    <location>
        <begin position="90"/>
        <end position="113"/>
    </location>
</feature>